<dbReference type="RefSeq" id="WP_027289743.1">
    <property type="nucleotide sequence ID" value="NZ_NRRE01000033.1"/>
</dbReference>
<dbReference type="EMBL" id="NRRE01000033">
    <property type="protein sequence ID" value="MBK1698977.1"/>
    <property type="molecule type" value="Genomic_DNA"/>
</dbReference>
<dbReference type="Pfam" id="PF09928">
    <property type="entry name" value="DUF2160"/>
    <property type="match status" value="1"/>
</dbReference>
<feature type="transmembrane region" description="Helical" evidence="1">
    <location>
        <begin position="52"/>
        <end position="69"/>
    </location>
</feature>
<feature type="transmembrane region" description="Helical" evidence="1">
    <location>
        <begin position="12"/>
        <end position="32"/>
    </location>
</feature>
<protein>
    <recommendedName>
        <fullName evidence="4">Small integral membrane protein</fullName>
    </recommendedName>
</protein>
<name>A0A934QL57_9PROT</name>
<keyword evidence="1" id="KW-1133">Transmembrane helix</keyword>
<keyword evidence="3" id="KW-1185">Reference proteome</keyword>
<keyword evidence="1" id="KW-0472">Membrane</keyword>
<dbReference type="InterPro" id="IPR018678">
    <property type="entry name" value="DUF2160_TM"/>
</dbReference>
<evidence type="ECO:0000313" key="3">
    <source>
        <dbReference type="Proteomes" id="UP000778970"/>
    </source>
</evidence>
<reference evidence="2" key="1">
    <citation type="submission" date="2017-08" db="EMBL/GenBank/DDBJ databases">
        <authorList>
            <person name="Imhoff J.F."/>
            <person name="Rahn T."/>
            <person name="Kuenzel S."/>
            <person name="Neulinger S.C."/>
        </authorList>
    </citation>
    <scope>NUCLEOTIDE SEQUENCE</scope>
    <source>
        <strain evidence="2">DSM 9154</strain>
    </source>
</reference>
<gene>
    <name evidence="2" type="ORF">CKO21_17175</name>
</gene>
<feature type="transmembrane region" description="Helical" evidence="1">
    <location>
        <begin position="75"/>
        <end position="91"/>
    </location>
</feature>
<sequence length="92" mass="10522">MDLSWMAWTTPTAIFFVTIFLLLCGMTVWEVVQPTVPRKGLLPMVTTRGDRFFISLLSGAWLHLAWMYFTDITLWVPLAIMAVGMAVILRWG</sequence>
<evidence type="ECO:0000256" key="1">
    <source>
        <dbReference type="SAM" id="Phobius"/>
    </source>
</evidence>
<evidence type="ECO:0000313" key="2">
    <source>
        <dbReference type="EMBL" id="MBK1698977.1"/>
    </source>
</evidence>
<organism evidence="2 3">
    <name type="scientific">Rhodovibrio salinarum</name>
    <dbReference type="NCBI Taxonomy" id="1087"/>
    <lineage>
        <taxon>Bacteria</taxon>
        <taxon>Pseudomonadati</taxon>
        <taxon>Pseudomonadota</taxon>
        <taxon>Alphaproteobacteria</taxon>
        <taxon>Rhodospirillales</taxon>
        <taxon>Rhodovibrionaceae</taxon>
        <taxon>Rhodovibrio</taxon>
    </lineage>
</organism>
<accession>A0A934QL57</accession>
<reference evidence="2" key="2">
    <citation type="journal article" date="2020" name="Microorganisms">
        <title>Osmotic Adaptation and Compatible Solute Biosynthesis of Phototrophic Bacteria as Revealed from Genome Analyses.</title>
        <authorList>
            <person name="Imhoff J.F."/>
            <person name="Rahn T."/>
            <person name="Kunzel S."/>
            <person name="Keller A."/>
            <person name="Neulinger S.C."/>
        </authorList>
    </citation>
    <scope>NUCLEOTIDE SEQUENCE</scope>
    <source>
        <strain evidence="2">DSM 9154</strain>
    </source>
</reference>
<proteinExistence type="predicted"/>
<comment type="caution">
    <text evidence="2">The sequence shown here is derived from an EMBL/GenBank/DDBJ whole genome shotgun (WGS) entry which is preliminary data.</text>
</comment>
<dbReference type="Proteomes" id="UP000778970">
    <property type="component" value="Unassembled WGS sequence"/>
</dbReference>
<evidence type="ECO:0008006" key="4">
    <source>
        <dbReference type="Google" id="ProtNLM"/>
    </source>
</evidence>
<dbReference type="AlphaFoldDB" id="A0A934QL57"/>
<keyword evidence="1" id="KW-0812">Transmembrane</keyword>